<comment type="caution">
    <text evidence="3">The sequence shown here is derived from an EMBL/GenBank/DDBJ whole genome shotgun (WGS) entry which is preliminary data.</text>
</comment>
<feature type="compositionally biased region" description="Low complexity" evidence="1">
    <location>
        <begin position="45"/>
        <end position="66"/>
    </location>
</feature>
<feature type="transmembrane region" description="Helical" evidence="2">
    <location>
        <begin position="114"/>
        <end position="134"/>
    </location>
</feature>
<evidence type="ECO:0000313" key="4">
    <source>
        <dbReference type="Proteomes" id="UP000325003"/>
    </source>
</evidence>
<dbReference type="Proteomes" id="UP000325003">
    <property type="component" value="Unassembled WGS sequence"/>
</dbReference>
<feature type="region of interest" description="Disordered" evidence="1">
    <location>
        <begin position="32"/>
        <end position="109"/>
    </location>
</feature>
<proteinExistence type="predicted"/>
<dbReference type="InterPro" id="IPR021454">
    <property type="entry name" value="DUF3105"/>
</dbReference>
<keyword evidence="4" id="KW-1185">Reference proteome</keyword>
<protein>
    <submittedName>
        <fullName evidence="3">DUF3105 domain-containing protein</fullName>
    </submittedName>
</protein>
<organism evidence="3 4">
    <name type="scientific">Nocardioides humilatus</name>
    <dbReference type="NCBI Taxonomy" id="2607660"/>
    <lineage>
        <taxon>Bacteria</taxon>
        <taxon>Bacillati</taxon>
        <taxon>Actinomycetota</taxon>
        <taxon>Actinomycetes</taxon>
        <taxon>Propionibacteriales</taxon>
        <taxon>Nocardioidaceae</taxon>
        <taxon>Nocardioides</taxon>
    </lineage>
</organism>
<sequence length="338" mass="36688">MRPSALRSLPRSFWICSRPAVCPLGSTARRSAAEASTRGEPRSWGSPTAGAPSATPGASISGSTGPLRRLTAIQPTRHEVSRTVAKTTKSEKSERQKVIEDIRRKQKSADKRQGRIILGVCLTIAAAIVIAAAYNPVRTWIEQRKYNGEALSSIGGPASSCGETITKDATGSGDHRATGEQITYDDAPPAFGPHWNEGGVAPVPMEDRFYTKDSRPELEALVHNLEHGFTILWYDETAADDSTMLGEIKAIAKKLSVSDTNNRLAFKAVPWTKDDGKAFPKGQHIAFTHWDADKDDTTKSEGVWQYCSEPSGAALETFMKEHPYYASPEPIGGYAGKQ</sequence>
<evidence type="ECO:0000256" key="2">
    <source>
        <dbReference type="SAM" id="Phobius"/>
    </source>
</evidence>
<gene>
    <name evidence="3" type="ORF">F0U44_01670</name>
</gene>
<accession>A0A5B1LK51</accession>
<dbReference type="EMBL" id="VUJV01000001">
    <property type="protein sequence ID" value="KAA1421062.1"/>
    <property type="molecule type" value="Genomic_DNA"/>
</dbReference>
<name>A0A5B1LK51_9ACTN</name>
<keyword evidence="2" id="KW-0472">Membrane</keyword>
<feature type="compositionally biased region" description="Basic and acidic residues" evidence="1">
    <location>
        <begin position="88"/>
        <end position="109"/>
    </location>
</feature>
<reference evidence="3 4" key="1">
    <citation type="submission" date="2019-09" db="EMBL/GenBank/DDBJ databases">
        <title>Nocardioides panacisoli sp. nov., isolated from the soil of a ginseng field.</title>
        <authorList>
            <person name="Cho C."/>
        </authorList>
    </citation>
    <scope>NUCLEOTIDE SEQUENCE [LARGE SCALE GENOMIC DNA]</scope>
    <source>
        <strain evidence="3 4">BN130099</strain>
    </source>
</reference>
<reference evidence="3 4" key="2">
    <citation type="submission" date="2019-09" db="EMBL/GenBank/DDBJ databases">
        <authorList>
            <person name="Jin C."/>
        </authorList>
    </citation>
    <scope>NUCLEOTIDE SEQUENCE [LARGE SCALE GENOMIC DNA]</scope>
    <source>
        <strain evidence="3 4">BN130099</strain>
    </source>
</reference>
<evidence type="ECO:0000313" key="3">
    <source>
        <dbReference type="EMBL" id="KAA1421062.1"/>
    </source>
</evidence>
<dbReference type="AlphaFoldDB" id="A0A5B1LK51"/>
<evidence type="ECO:0000256" key="1">
    <source>
        <dbReference type="SAM" id="MobiDB-lite"/>
    </source>
</evidence>
<keyword evidence="2" id="KW-1133">Transmembrane helix</keyword>
<dbReference type="Pfam" id="PF11303">
    <property type="entry name" value="DUF3105"/>
    <property type="match status" value="1"/>
</dbReference>
<keyword evidence="2" id="KW-0812">Transmembrane</keyword>